<gene>
    <name evidence="1" type="ORF">AO440_003002</name>
</gene>
<dbReference type="Proteomes" id="UP000054886">
    <property type="component" value="Unassembled WGS sequence"/>
</dbReference>
<dbReference type="OMA" id="IHPIELC"/>
<sequence>MSDNSEVQGIHPVELSVYSLVSSDLDNLYQAINELRESQALLILKLRTVRDSLRLENELLFDSNEYKAQFKEVNNLQKRLQKITLRLKDLERRSSQLTTSS</sequence>
<dbReference type="GO" id="GO:0032880">
    <property type="term" value="P:regulation of protein localization"/>
    <property type="evidence" value="ECO:0007669"/>
    <property type="project" value="EnsemblFungi"/>
</dbReference>
<dbReference type="AlphaFoldDB" id="A0A0W0DZ84"/>
<name>A0A0W0DZ84_CANGB</name>
<dbReference type="GO" id="GO:0031083">
    <property type="term" value="C:BLOC-1 complex"/>
    <property type="evidence" value="ECO:0007669"/>
    <property type="project" value="EnsemblFungi"/>
</dbReference>
<dbReference type="GO" id="GO:0005768">
    <property type="term" value="C:endosome"/>
    <property type="evidence" value="ECO:0007669"/>
    <property type="project" value="EnsemblFungi"/>
</dbReference>
<reference evidence="1 2" key="1">
    <citation type="submission" date="2015-10" db="EMBL/GenBank/DDBJ databases">
        <title>Draft genomes sequences of Candida glabrata isolates 1A, 1B, 2A, 2B, 3A and 3B.</title>
        <authorList>
            <person name="Haavelsrud O.E."/>
            <person name="Gaustad P."/>
        </authorList>
    </citation>
    <scope>NUCLEOTIDE SEQUENCE [LARGE SCALE GENOMIC DNA]</scope>
    <source>
        <strain evidence="1">910700640</strain>
    </source>
</reference>
<dbReference type="VEuPathDB" id="FungiDB:GW608_J05423"/>
<protein>
    <submittedName>
        <fullName evidence="1">Biogenesis of lysosome-related organelles complex 1 subunit SNN1</fullName>
    </submittedName>
</protein>
<proteinExistence type="predicted"/>
<accession>A0A0W0DZ84</accession>
<dbReference type="PhylomeDB" id="A0A0W0DZ84"/>
<dbReference type="EMBL" id="LLZZ01000043">
    <property type="protein sequence ID" value="KTB11064.1"/>
    <property type="molecule type" value="Genomic_DNA"/>
</dbReference>
<dbReference type="VEuPathDB" id="FungiDB:GWK60_J05379"/>
<organism evidence="1 2">
    <name type="scientific">Candida glabrata</name>
    <name type="common">Yeast</name>
    <name type="synonym">Torulopsis glabrata</name>
    <dbReference type="NCBI Taxonomy" id="5478"/>
    <lineage>
        <taxon>Eukaryota</taxon>
        <taxon>Fungi</taxon>
        <taxon>Dikarya</taxon>
        <taxon>Ascomycota</taxon>
        <taxon>Saccharomycotina</taxon>
        <taxon>Saccharomycetes</taxon>
        <taxon>Saccharomycetales</taxon>
        <taxon>Saccharomycetaceae</taxon>
        <taxon>Nakaseomyces</taxon>
    </lineage>
</organism>
<evidence type="ECO:0000313" key="1">
    <source>
        <dbReference type="EMBL" id="KTB11064.1"/>
    </source>
</evidence>
<dbReference type="VEuPathDB" id="FungiDB:CAGL0J05588g"/>
<dbReference type="VEuPathDB" id="FungiDB:B1J91_J05588g"/>
<evidence type="ECO:0000313" key="2">
    <source>
        <dbReference type="Proteomes" id="UP000054886"/>
    </source>
</evidence>
<comment type="caution">
    <text evidence="1">The sequence shown here is derived from an EMBL/GenBank/DDBJ whole genome shotgun (WGS) entry which is preliminary data.</text>
</comment>
<dbReference type="OrthoDB" id="4065244at2759"/>
<dbReference type="SMR" id="A0A0W0DZ84"/>
<dbReference type="VEuPathDB" id="FungiDB:GVI51_J05401"/>
<dbReference type="GO" id="GO:0007032">
    <property type="term" value="P:endosome organization"/>
    <property type="evidence" value="ECO:0007669"/>
    <property type="project" value="EnsemblFungi"/>
</dbReference>